<dbReference type="Gene3D" id="3.90.1680.10">
    <property type="entry name" value="SOS response associated peptidase-like"/>
    <property type="match status" value="1"/>
</dbReference>
<evidence type="ECO:0000313" key="2">
    <source>
        <dbReference type="Proteomes" id="UP001569428"/>
    </source>
</evidence>
<protein>
    <submittedName>
        <fullName evidence="1">SOS response-associated peptidase family protein</fullName>
    </submittedName>
</protein>
<comment type="caution">
    <text evidence="1">The sequence shown here is derived from an EMBL/GenBank/DDBJ whole genome shotgun (WGS) entry which is preliminary data.</text>
</comment>
<proteinExistence type="predicted"/>
<dbReference type="InterPro" id="IPR036590">
    <property type="entry name" value="SRAP-like"/>
</dbReference>
<organism evidence="1 2">
    <name type="scientific">Microbulbifer epialgicus</name>
    <dbReference type="NCBI Taxonomy" id="393907"/>
    <lineage>
        <taxon>Bacteria</taxon>
        <taxon>Pseudomonadati</taxon>
        <taxon>Pseudomonadota</taxon>
        <taxon>Gammaproteobacteria</taxon>
        <taxon>Cellvibrionales</taxon>
        <taxon>Microbulbiferaceae</taxon>
        <taxon>Microbulbifer</taxon>
    </lineage>
</organism>
<dbReference type="EMBL" id="JBGMEK010000041">
    <property type="protein sequence ID" value="MFA0812415.1"/>
    <property type="molecule type" value="Genomic_DNA"/>
</dbReference>
<dbReference type="InterPro" id="IPR003738">
    <property type="entry name" value="SRAP"/>
</dbReference>
<name>A0ABV4P387_9GAMM</name>
<dbReference type="Proteomes" id="UP001569428">
    <property type="component" value="Unassembled WGS sequence"/>
</dbReference>
<sequence length="214" mass="25003">MCSVFDVDNQAAMERFLDIYGIQHPERVIFSRRRRPTQQVSIVTERMGRPQVENAIWHLYLEKDGNQWKPHKKYWSINSNWKKLEQRPEYRRSRCLIPATAWVESLRGKNPVEFSYGEPFFFCGLFKTWGEILSCSIITLDAHPATKIYHEKSLPMVAPRDTDFVNNWLSSSAPTDQFTAFLQPHIEYDNCQLKVRPVARATSTEYTGDPITIS</sequence>
<reference evidence="1 2" key="1">
    <citation type="submission" date="2024-08" db="EMBL/GenBank/DDBJ databases">
        <authorList>
            <person name="Ishaq N."/>
        </authorList>
    </citation>
    <scope>NUCLEOTIDE SEQUENCE [LARGE SCALE GENOMIC DNA]</scope>
    <source>
        <strain evidence="1 2">DSM 18651</strain>
    </source>
</reference>
<keyword evidence="2" id="KW-1185">Reference proteome</keyword>
<evidence type="ECO:0000313" key="1">
    <source>
        <dbReference type="EMBL" id="MFA0812415.1"/>
    </source>
</evidence>
<dbReference type="Pfam" id="PF02586">
    <property type="entry name" value="SRAP"/>
    <property type="match status" value="1"/>
</dbReference>
<dbReference type="SUPFAM" id="SSF143081">
    <property type="entry name" value="BB1717-like"/>
    <property type="match status" value="1"/>
</dbReference>
<gene>
    <name evidence="1" type="ORF">ACCI49_16000</name>
</gene>
<accession>A0ABV4P387</accession>
<dbReference type="RefSeq" id="WP_371840084.1">
    <property type="nucleotide sequence ID" value="NZ_JBGMEK010000041.1"/>
</dbReference>